<dbReference type="GO" id="GO:0046677">
    <property type="term" value="P:response to antibiotic"/>
    <property type="evidence" value="ECO:0007669"/>
    <property type="project" value="UniProtKB-KW"/>
</dbReference>
<dbReference type="InterPro" id="IPR025302">
    <property type="entry name" value="DrrA1/2-like_C"/>
</dbReference>
<dbReference type="AlphaFoldDB" id="A0A7K2IR56"/>
<comment type="subcellular location">
    <subcellularLocation>
        <location evidence="1">Cell membrane</location>
        <topology evidence="1">Peripheral membrane protein</topology>
        <orientation evidence="1">Cytoplasmic side</orientation>
    </subcellularLocation>
</comment>
<dbReference type="PROSITE" id="PS50893">
    <property type="entry name" value="ABC_TRANSPORTER_2"/>
    <property type="match status" value="1"/>
</dbReference>
<evidence type="ECO:0000256" key="3">
    <source>
        <dbReference type="ARBA" id="ARBA00022475"/>
    </source>
</evidence>
<comment type="caution">
    <text evidence="11">The sequence shown here is derived from an EMBL/GenBank/DDBJ whole genome shotgun (WGS) entry which is preliminary data.</text>
</comment>
<evidence type="ECO:0000256" key="7">
    <source>
        <dbReference type="ARBA" id="ARBA00023136"/>
    </source>
</evidence>
<name>A0A7K2IR56_9ACTN</name>
<dbReference type="GO" id="GO:0005886">
    <property type="term" value="C:plasma membrane"/>
    <property type="evidence" value="ECO:0007669"/>
    <property type="project" value="UniProtKB-SubCell"/>
</dbReference>
<proteinExistence type="inferred from homology"/>
<dbReference type="GO" id="GO:0016887">
    <property type="term" value="F:ATP hydrolysis activity"/>
    <property type="evidence" value="ECO:0007669"/>
    <property type="project" value="InterPro"/>
</dbReference>
<keyword evidence="5 11" id="KW-0067">ATP-binding</keyword>
<dbReference type="Pfam" id="PF13732">
    <property type="entry name" value="DrrA1-3_C"/>
    <property type="match status" value="1"/>
</dbReference>
<dbReference type="InterPro" id="IPR005894">
    <property type="entry name" value="DrrA"/>
</dbReference>
<evidence type="ECO:0000256" key="5">
    <source>
        <dbReference type="ARBA" id="ARBA00022840"/>
    </source>
</evidence>
<keyword evidence="8" id="KW-0046">Antibiotic resistance</keyword>
<dbReference type="NCBIfam" id="TIGR01188">
    <property type="entry name" value="drrA"/>
    <property type="match status" value="1"/>
</dbReference>
<protein>
    <submittedName>
        <fullName evidence="11">Daunorubicin resistance protein DrrA family ABC transporter ATP-binding protein</fullName>
    </submittedName>
</protein>
<keyword evidence="6" id="KW-1278">Translocase</keyword>
<keyword evidence="7" id="KW-0472">Membrane</keyword>
<evidence type="ECO:0000256" key="9">
    <source>
        <dbReference type="ARBA" id="ARBA00049985"/>
    </source>
</evidence>
<dbReference type="Pfam" id="PF00005">
    <property type="entry name" value="ABC_tran"/>
    <property type="match status" value="1"/>
</dbReference>
<keyword evidence="3" id="KW-1003">Cell membrane</keyword>
<dbReference type="EMBL" id="WWHY01000001">
    <property type="protein sequence ID" value="MYR32448.1"/>
    <property type="molecule type" value="Genomic_DNA"/>
</dbReference>
<dbReference type="GO" id="GO:0043215">
    <property type="term" value="P:daunorubicin transport"/>
    <property type="evidence" value="ECO:0007669"/>
    <property type="project" value="InterPro"/>
</dbReference>
<keyword evidence="4" id="KW-0547">Nucleotide-binding</keyword>
<gene>
    <name evidence="11" type="ORF">GTW20_09225</name>
</gene>
<accession>A0A7K2IR56</accession>
<evidence type="ECO:0000256" key="8">
    <source>
        <dbReference type="ARBA" id="ARBA00023251"/>
    </source>
</evidence>
<dbReference type="GO" id="GO:1900753">
    <property type="term" value="P:doxorubicin transport"/>
    <property type="evidence" value="ECO:0007669"/>
    <property type="project" value="InterPro"/>
</dbReference>
<evidence type="ECO:0000256" key="4">
    <source>
        <dbReference type="ARBA" id="ARBA00022741"/>
    </source>
</evidence>
<feature type="domain" description="ABC transporter" evidence="10">
    <location>
        <begin position="3"/>
        <end position="233"/>
    </location>
</feature>
<evidence type="ECO:0000256" key="1">
    <source>
        <dbReference type="ARBA" id="ARBA00004413"/>
    </source>
</evidence>
<comment type="similarity">
    <text evidence="9">Belongs to the ABC transporter superfamily. Drug exporter-1 (DrugE1) (TC 3.A.1.105) family.</text>
</comment>
<sequence length="319" mass="34884">MAISTRGLRKVYGEIEAVKGVDLDVGRGEIFGLLGPNGAGKSTMIRMLCTLTEPTGGTALVAGHDVVAAQEEVRRGIGLVFQEQTLDLYLTGWQNLRFHADIYGVPKGVADERVDEALEMVGLVEHQHRVAGSYSGGMRRRLEIVRAMLHRPAVLFLDEPTVSLDPQTRQVIWEGMRENNLRDGTSVFMTTHYLEEAENCDRIAILDRGEIVAQGTPRELKAGIGRDRVELISADGAELGRALQEEFGVTASVEGDKVVIHVAEGERFLPELFARLSTGIRSVSVTPPSLDDVYLAYTGTGYRVDGHPDPEPEPRPAKA</sequence>
<dbReference type="GeneID" id="91394395"/>
<evidence type="ECO:0000313" key="11">
    <source>
        <dbReference type="EMBL" id="MYR32448.1"/>
    </source>
</evidence>
<dbReference type="InterPro" id="IPR050763">
    <property type="entry name" value="ABC_transporter_ATP-binding"/>
</dbReference>
<dbReference type="InterPro" id="IPR003593">
    <property type="entry name" value="AAA+_ATPase"/>
</dbReference>
<dbReference type="PROSITE" id="PS00211">
    <property type="entry name" value="ABC_TRANSPORTER_1"/>
    <property type="match status" value="1"/>
</dbReference>
<evidence type="ECO:0000256" key="2">
    <source>
        <dbReference type="ARBA" id="ARBA00022448"/>
    </source>
</evidence>
<dbReference type="GO" id="GO:0005524">
    <property type="term" value="F:ATP binding"/>
    <property type="evidence" value="ECO:0007669"/>
    <property type="project" value="UniProtKB-KW"/>
</dbReference>
<dbReference type="OMA" id="KHERITV"/>
<organism evidence="11 12">
    <name type="scientific">Nocardiopsis alba</name>
    <dbReference type="NCBI Taxonomy" id="53437"/>
    <lineage>
        <taxon>Bacteria</taxon>
        <taxon>Bacillati</taxon>
        <taxon>Actinomycetota</taxon>
        <taxon>Actinomycetes</taxon>
        <taxon>Streptosporangiales</taxon>
        <taxon>Nocardiopsidaceae</taxon>
        <taxon>Nocardiopsis</taxon>
    </lineage>
</organism>
<dbReference type="PANTHER" id="PTHR42711:SF19">
    <property type="entry name" value="DOXORUBICIN RESISTANCE ATP-BINDING PROTEIN DRRA"/>
    <property type="match status" value="1"/>
</dbReference>
<dbReference type="SMART" id="SM00382">
    <property type="entry name" value="AAA"/>
    <property type="match status" value="1"/>
</dbReference>
<dbReference type="Gene3D" id="3.40.50.300">
    <property type="entry name" value="P-loop containing nucleotide triphosphate hydrolases"/>
    <property type="match status" value="1"/>
</dbReference>
<reference evidence="11 12" key="1">
    <citation type="journal article" date="2019" name="Nat. Commun.">
        <title>The antimicrobial potential of Streptomyces from insect microbiomes.</title>
        <authorList>
            <person name="Chevrette M.G."/>
            <person name="Carlson C.M."/>
            <person name="Ortega H.E."/>
            <person name="Thomas C."/>
            <person name="Ananiev G.E."/>
            <person name="Barns K.J."/>
            <person name="Book A.J."/>
            <person name="Cagnazzo J."/>
            <person name="Carlos C."/>
            <person name="Flanigan W."/>
            <person name="Grubbs K.J."/>
            <person name="Horn H.A."/>
            <person name="Hoffmann F.M."/>
            <person name="Klassen J.L."/>
            <person name="Knack J.J."/>
            <person name="Lewin G.R."/>
            <person name="McDonald B.R."/>
            <person name="Muller L."/>
            <person name="Melo W.G.P."/>
            <person name="Pinto-Tomas A.A."/>
            <person name="Schmitz A."/>
            <person name="Wendt-Pienkowski E."/>
            <person name="Wildman S."/>
            <person name="Zhao M."/>
            <person name="Zhang F."/>
            <person name="Bugni T.S."/>
            <person name="Andes D.R."/>
            <person name="Pupo M.T."/>
            <person name="Currie C.R."/>
        </authorList>
    </citation>
    <scope>NUCLEOTIDE SEQUENCE [LARGE SCALE GENOMIC DNA]</scope>
    <source>
        <strain evidence="11 12">SID5840</strain>
    </source>
</reference>
<evidence type="ECO:0000313" key="12">
    <source>
        <dbReference type="Proteomes" id="UP000467124"/>
    </source>
</evidence>
<dbReference type="SUPFAM" id="SSF52540">
    <property type="entry name" value="P-loop containing nucleoside triphosphate hydrolases"/>
    <property type="match status" value="1"/>
</dbReference>
<dbReference type="InterPro" id="IPR017871">
    <property type="entry name" value="ABC_transporter-like_CS"/>
</dbReference>
<dbReference type="InterPro" id="IPR003439">
    <property type="entry name" value="ABC_transporter-like_ATP-bd"/>
</dbReference>
<evidence type="ECO:0000259" key="10">
    <source>
        <dbReference type="PROSITE" id="PS50893"/>
    </source>
</evidence>
<dbReference type="PANTHER" id="PTHR42711">
    <property type="entry name" value="ABC TRANSPORTER ATP-BINDING PROTEIN"/>
    <property type="match status" value="1"/>
</dbReference>
<dbReference type="InterPro" id="IPR027417">
    <property type="entry name" value="P-loop_NTPase"/>
</dbReference>
<keyword evidence="2" id="KW-0813">Transport</keyword>
<dbReference type="RefSeq" id="WP_014909297.1">
    <property type="nucleotide sequence ID" value="NZ_BAZE01000022.1"/>
</dbReference>
<dbReference type="Proteomes" id="UP000467124">
    <property type="component" value="Unassembled WGS sequence"/>
</dbReference>
<evidence type="ECO:0000256" key="6">
    <source>
        <dbReference type="ARBA" id="ARBA00022967"/>
    </source>
</evidence>